<keyword evidence="1" id="KW-0472">Membrane</keyword>
<reference evidence="3 4" key="1">
    <citation type="journal article" date="2013" name="Antonie Van Leeuwenhoek">
        <title>Echinimonas agarilytica gen. nov., sp. nov., a new gammaproteobacterium isolated from the sea urchin Strongylocentrotus intermedius.</title>
        <authorList>
            <person name="Nedashkovskaya O.I."/>
            <person name="Stenkova A.M."/>
            <person name="Zhukova N.V."/>
            <person name="Van Trappen S."/>
            <person name="Lee J.S."/>
            <person name="Kim S.B."/>
        </authorList>
    </citation>
    <scope>NUCLEOTIDE SEQUENCE [LARGE SCALE GENOMIC DNA]</scope>
    <source>
        <strain evidence="3 4">KMM 6351</strain>
    </source>
</reference>
<dbReference type="Proteomes" id="UP001165393">
    <property type="component" value="Unassembled WGS sequence"/>
</dbReference>
<accession>A0AA41W896</accession>
<dbReference type="SMART" id="SM00450">
    <property type="entry name" value="RHOD"/>
    <property type="match status" value="1"/>
</dbReference>
<keyword evidence="1" id="KW-0812">Transmembrane</keyword>
<proteinExistence type="predicted"/>
<evidence type="ECO:0000313" key="3">
    <source>
        <dbReference type="EMBL" id="MCM2681045.1"/>
    </source>
</evidence>
<dbReference type="AlphaFoldDB" id="A0AA41W896"/>
<dbReference type="SUPFAM" id="SSF52821">
    <property type="entry name" value="Rhodanese/Cell cycle control phosphatase"/>
    <property type="match status" value="1"/>
</dbReference>
<dbReference type="Pfam" id="PF00581">
    <property type="entry name" value="Rhodanese"/>
    <property type="match status" value="1"/>
</dbReference>
<evidence type="ECO:0000313" key="4">
    <source>
        <dbReference type="Proteomes" id="UP001165393"/>
    </source>
</evidence>
<protein>
    <submittedName>
        <fullName evidence="3">Rhodanese-like domain-containing protein</fullName>
    </submittedName>
</protein>
<dbReference type="EMBL" id="JAMQGP010000008">
    <property type="protein sequence ID" value="MCM2681045.1"/>
    <property type="molecule type" value="Genomic_DNA"/>
</dbReference>
<dbReference type="RefSeq" id="WP_251262519.1">
    <property type="nucleotide sequence ID" value="NZ_JAMQGP010000008.1"/>
</dbReference>
<feature type="transmembrane region" description="Helical" evidence="1">
    <location>
        <begin position="12"/>
        <end position="30"/>
    </location>
</feature>
<dbReference type="PANTHER" id="PTHR43031:SF18">
    <property type="entry name" value="RHODANESE-RELATED SULFURTRANSFERASES"/>
    <property type="match status" value="1"/>
</dbReference>
<dbReference type="PANTHER" id="PTHR43031">
    <property type="entry name" value="FAD-DEPENDENT OXIDOREDUCTASE"/>
    <property type="match status" value="1"/>
</dbReference>
<gene>
    <name evidence="3" type="ORF">NAF29_15425</name>
</gene>
<name>A0AA41W896_9GAMM</name>
<organism evidence="3 4">
    <name type="scientific">Echinimonas agarilytica</name>
    <dbReference type="NCBI Taxonomy" id="1215918"/>
    <lineage>
        <taxon>Bacteria</taxon>
        <taxon>Pseudomonadati</taxon>
        <taxon>Pseudomonadota</taxon>
        <taxon>Gammaproteobacteria</taxon>
        <taxon>Alteromonadales</taxon>
        <taxon>Echinimonadaceae</taxon>
        <taxon>Echinimonas</taxon>
    </lineage>
</organism>
<dbReference type="PROSITE" id="PS50206">
    <property type="entry name" value="RHODANESE_3"/>
    <property type="match status" value="1"/>
</dbReference>
<dbReference type="InterPro" id="IPR036873">
    <property type="entry name" value="Rhodanese-like_dom_sf"/>
</dbReference>
<dbReference type="InterPro" id="IPR001763">
    <property type="entry name" value="Rhodanese-like_dom"/>
</dbReference>
<evidence type="ECO:0000256" key="1">
    <source>
        <dbReference type="SAM" id="Phobius"/>
    </source>
</evidence>
<comment type="caution">
    <text evidence="3">The sequence shown here is derived from an EMBL/GenBank/DDBJ whole genome shotgun (WGS) entry which is preliminary data.</text>
</comment>
<feature type="domain" description="Rhodanese" evidence="2">
    <location>
        <begin position="50"/>
        <end position="141"/>
    </location>
</feature>
<dbReference type="Gene3D" id="3.40.250.10">
    <property type="entry name" value="Rhodanese-like domain"/>
    <property type="match status" value="1"/>
</dbReference>
<dbReference type="InterPro" id="IPR050229">
    <property type="entry name" value="GlpE_sulfurtransferase"/>
</dbReference>
<evidence type="ECO:0000259" key="2">
    <source>
        <dbReference type="PROSITE" id="PS50206"/>
    </source>
</evidence>
<keyword evidence="1" id="KW-1133">Transmembrane helix</keyword>
<dbReference type="CDD" id="cd00158">
    <property type="entry name" value="RHOD"/>
    <property type="match status" value="1"/>
</dbReference>
<sequence>MDQFIEFVSANPLLSAAWVGLFIMLIYSFIGAKMRGYTSITSQELTMMVNREDATVVDIRPTDTFRKGHIAGAKNIVESKITENNKPELEKLSGHPIIVVCETGMTAGKSCAALKAMGFESIFSLRGGMAEWRQANLPTASK</sequence>
<keyword evidence="4" id="KW-1185">Reference proteome</keyword>